<reference evidence="1" key="1">
    <citation type="submission" date="2014-12" db="EMBL/GenBank/DDBJ databases">
        <title>Insight into the proteome of Arion vulgaris.</title>
        <authorList>
            <person name="Aradska J."/>
            <person name="Bulat T."/>
            <person name="Smidak R."/>
            <person name="Sarate P."/>
            <person name="Gangsoo J."/>
            <person name="Sialana F."/>
            <person name="Bilban M."/>
            <person name="Lubec G."/>
        </authorList>
    </citation>
    <scope>NUCLEOTIDE SEQUENCE</scope>
    <source>
        <tissue evidence="1">Skin</tissue>
    </source>
</reference>
<gene>
    <name evidence="1" type="primary">ORF44727</name>
</gene>
<name>A0A0B6Z2V6_9EUPU</name>
<dbReference type="EMBL" id="HACG01015411">
    <property type="protein sequence ID" value="CEK62276.1"/>
    <property type="molecule type" value="Transcribed_RNA"/>
</dbReference>
<sequence>MGKKDGTRWNRLTTSNSGQVLTQMTFYKKQTWQMLIQRHSHQCSDHINVKR</sequence>
<protein>
    <submittedName>
        <fullName evidence="1">Uncharacterized protein</fullName>
    </submittedName>
</protein>
<dbReference type="AlphaFoldDB" id="A0A0B6Z2V6"/>
<organism evidence="1">
    <name type="scientific">Arion vulgaris</name>
    <dbReference type="NCBI Taxonomy" id="1028688"/>
    <lineage>
        <taxon>Eukaryota</taxon>
        <taxon>Metazoa</taxon>
        <taxon>Spiralia</taxon>
        <taxon>Lophotrochozoa</taxon>
        <taxon>Mollusca</taxon>
        <taxon>Gastropoda</taxon>
        <taxon>Heterobranchia</taxon>
        <taxon>Euthyneura</taxon>
        <taxon>Panpulmonata</taxon>
        <taxon>Eupulmonata</taxon>
        <taxon>Stylommatophora</taxon>
        <taxon>Helicina</taxon>
        <taxon>Arionoidea</taxon>
        <taxon>Arionidae</taxon>
        <taxon>Arion</taxon>
    </lineage>
</organism>
<accession>A0A0B6Z2V6</accession>
<evidence type="ECO:0000313" key="1">
    <source>
        <dbReference type="EMBL" id="CEK62276.1"/>
    </source>
</evidence>
<proteinExistence type="predicted"/>